<dbReference type="Gene3D" id="2.40.240.10">
    <property type="entry name" value="Ribosomal Protein L25, Chain P"/>
    <property type="match status" value="1"/>
</dbReference>
<dbReference type="InterPro" id="IPR029751">
    <property type="entry name" value="Ribosomal_L25_dom"/>
</dbReference>
<dbReference type="Pfam" id="PF14693">
    <property type="entry name" value="Ribosomal_TL5_C"/>
    <property type="match status" value="1"/>
</dbReference>
<comment type="similarity">
    <text evidence="5">Belongs to the bacterial ribosomal protein bL25 family. CTC subfamily.</text>
</comment>
<feature type="domain" description="Large ribosomal subunit protein bL25 beta" evidence="7">
    <location>
        <begin position="132"/>
        <end position="212"/>
    </location>
</feature>
<dbReference type="HAMAP" id="MF_01334">
    <property type="entry name" value="Ribosomal_bL25_CTC"/>
    <property type="match status" value="1"/>
</dbReference>
<evidence type="ECO:0000256" key="1">
    <source>
        <dbReference type="ARBA" id="ARBA00022730"/>
    </source>
</evidence>
<dbReference type="InterPro" id="IPR020057">
    <property type="entry name" value="Ribosomal_bL25_b-dom"/>
</dbReference>
<dbReference type="PANTHER" id="PTHR33284:SF1">
    <property type="entry name" value="RIBOSOMAL PROTEIN L25_GLN-TRNA SYNTHETASE, ANTI-CODON-BINDING DOMAIN-CONTAINING PROTEIN"/>
    <property type="match status" value="1"/>
</dbReference>
<dbReference type="InterPro" id="IPR020930">
    <property type="entry name" value="Ribosomal_uL5_bac-type"/>
</dbReference>
<reference evidence="8 9" key="1">
    <citation type="submission" date="2013-08" db="EMBL/GenBank/DDBJ databases">
        <authorList>
            <person name="Weinstock G."/>
            <person name="Sodergren E."/>
            <person name="Wylie T."/>
            <person name="Fulton L."/>
            <person name="Fulton R."/>
            <person name="Fronick C."/>
            <person name="O'Laughlin M."/>
            <person name="Godfrey J."/>
            <person name="Miner T."/>
            <person name="Herter B."/>
            <person name="Appelbaum E."/>
            <person name="Cordes M."/>
            <person name="Lek S."/>
            <person name="Wollam A."/>
            <person name="Pepin K.H."/>
            <person name="Palsikar V.B."/>
            <person name="Mitreva M."/>
            <person name="Wilson R.K."/>
        </authorList>
    </citation>
    <scope>NUCLEOTIDE SEQUENCE [LARGE SCALE GENOMIC DNA]</scope>
    <source>
        <strain evidence="8 9">ATCC 700332</strain>
    </source>
</reference>
<evidence type="ECO:0000256" key="4">
    <source>
        <dbReference type="ARBA" id="ARBA00023274"/>
    </source>
</evidence>
<dbReference type="PANTHER" id="PTHR33284">
    <property type="entry name" value="RIBOSOMAL PROTEIN L25/GLN-TRNA SYNTHETASE, ANTI-CODON-BINDING DOMAIN-CONTAINING PROTEIN"/>
    <property type="match status" value="1"/>
</dbReference>
<evidence type="ECO:0000259" key="6">
    <source>
        <dbReference type="Pfam" id="PF01386"/>
    </source>
</evidence>
<dbReference type="InterPro" id="IPR001021">
    <property type="entry name" value="Ribosomal_bL25_long"/>
</dbReference>
<feature type="domain" description="Large ribosomal subunit protein bL25 L25" evidence="6">
    <location>
        <begin position="36"/>
        <end position="123"/>
    </location>
</feature>
<keyword evidence="1 5" id="KW-0699">rRNA-binding</keyword>
<evidence type="ECO:0000259" key="7">
    <source>
        <dbReference type="Pfam" id="PF14693"/>
    </source>
</evidence>
<dbReference type="GO" id="GO:0005840">
    <property type="term" value="C:ribosome"/>
    <property type="evidence" value="ECO:0007669"/>
    <property type="project" value="UniProtKB-KW"/>
</dbReference>
<dbReference type="SUPFAM" id="SSF50715">
    <property type="entry name" value="Ribosomal protein L25-like"/>
    <property type="match status" value="1"/>
</dbReference>
<gene>
    <name evidence="5" type="primary">rplY</name>
    <name evidence="5" type="synonym">ctc</name>
    <name evidence="8" type="ORF">HMPREF9193_01066</name>
</gene>
<evidence type="ECO:0000256" key="3">
    <source>
        <dbReference type="ARBA" id="ARBA00022980"/>
    </source>
</evidence>
<keyword evidence="3 5" id="KW-0689">Ribosomal protein</keyword>
<organism evidence="8 9">
    <name type="scientific">Treponema lecithinolyticum ATCC 700332</name>
    <dbReference type="NCBI Taxonomy" id="1321815"/>
    <lineage>
        <taxon>Bacteria</taxon>
        <taxon>Pseudomonadati</taxon>
        <taxon>Spirochaetota</taxon>
        <taxon>Spirochaetia</taxon>
        <taxon>Spirochaetales</taxon>
        <taxon>Treponemataceae</taxon>
        <taxon>Treponema</taxon>
    </lineage>
</organism>
<dbReference type="CDD" id="cd00495">
    <property type="entry name" value="Ribosomal_L25_TL5_CTC"/>
    <property type="match status" value="1"/>
</dbReference>
<dbReference type="Pfam" id="PF01386">
    <property type="entry name" value="Ribosomal_L25p"/>
    <property type="match status" value="1"/>
</dbReference>
<proteinExistence type="inferred from homology"/>
<keyword evidence="2 5" id="KW-0694">RNA-binding</keyword>
<sequence length="214" mass="23553">MNDGVFFLLCRFGSVFPKNLYSLNCVEEFCMEQLTLNAVTRTVSGKKAAKKLREQGRLPAVMYDAKGEAFMLDVDEAEFTKVWKSATPTTLVSLVIDGKEGKPVLIKTTEYNIITDKNLHADFYAVDTAKTLHMTMNIRLTGNPVGVREGGVFEKGIQKLEIKCLPKDLPPRISVDISTLALNGRLTVKDIALPAGVTVLTGSDEVIASVRPMR</sequence>
<evidence type="ECO:0000313" key="9">
    <source>
        <dbReference type="Proteomes" id="UP000016649"/>
    </source>
</evidence>
<dbReference type="Proteomes" id="UP000016649">
    <property type="component" value="Unassembled WGS sequence"/>
</dbReference>
<accession>A0ABN0NZC8</accession>
<dbReference type="EMBL" id="AWVH01000026">
    <property type="protein sequence ID" value="ERJ93390.1"/>
    <property type="molecule type" value="Genomic_DNA"/>
</dbReference>
<comment type="subunit">
    <text evidence="5">Part of the 50S ribosomal subunit; part of the 5S rRNA/L5/L18/L25 subcomplex. Contacts the 5S rRNA. Binds to the 5S rRNA independently of L5 and L18.</text>
</comment>
<dbReference type="Gene3D" id="2.170.120.20">
    <property type="entry name" value="Ribosomal protein L25, beta domain"/>
    <property type="match status" value="1"/>
</dbReference>
<evidence type="ECO:0000256" key="5">
    <source>
        <dbReference type="HAMAP-Rule" id="MF_01334"/>
    </source>
</evidence>
<keyword evidence="4 5" id="KW-0687">Ribonucleoprotein</keyword>
<dbReference type="NCBIfam" id="TIGR00731">
    <property type="entry name" value="bL25_bact_ctc"/>
    <property type="match status" value="1"/>
</dbReference>
<comment type="function">
    <text evidence="5">This is one of the proteins that binds to the 5S RNA in the ribosome where it forms part of the central protuberance.</text>
</comment>
<evidence type="ECO:0000256" key="2">
    <source>
        <dbReference type="ARBA" id="ARBA00022884"/>
    </source>
</evidence>
<evidence type="ECO:0000313" key="8">
    <source>
        <dbReference type="EMBL" id="ERJ93390.1"/>
    </source>
</evidence>
<dbReference type="InterPro" id="IPR037121">
    <property type="entry name" value="Ribosomal_bL25_C"/>
</dbReference>
<dbReference type="InterPro" id="IPR011035">
    <property type="entry name" value="Ribosomal_bL25/Gln-tRNA_synth"/>
</dbReference>
<protein>
    <recommendedName>
        <fullName evidence="5">Large ribosomal subunit protein bL25</fullName>
    </recommendedName>
    <alternativeName>
        <fullName evidence="5">General stress protein CTC</fullName>
    </alternativeName>
</protein>
<keyword evidence="9" id="KW-1185">Reference proteome</keyword>
<comment type="caution">
    <text evidence="8">The sequence shown here is derived from an EMBL/GenBank/DDBJ whole genome shotgun (WGS) entry which is preliminary data.</text>
</comment>
<name>A0ABN0NZC8_TRELE</name>
<dbReference type="InterPro" id="IPR020056">
    <property type="entry name" value="Rbsml_bL25/Gln-tRNA_synth_N"/>
</dbReference>